<reference evidence="5 6" key="1">
    <citation type="journal article" date="2015" name="Proc. Natl. Acad. Sci. U.S.A.">
        <title>The resurrection genome of Boea hygrometrica: A blueprint for survival of dehydration.</title>
        <authorList>
            <person name="Xiao L."/>
            <person name="Yang G."/>
            <person name="Zhang L."/>
            <person name="Yang X."/>
            <person name="Zhao S."/>
            <person name="Ji Z."/>
            <person name="Zhou Q."/>
            <person name="Hu M."/>
            <person name="Wang Y."/>
            <person name="Chen M."/>
            <person name="Xu Y."/>
            <person name="Jin H."/>
            <person name="Xiao X."/>
            <person name="Hu G."/>
            <person name="Bao F."/>
            <person name="Hu Y."/>
            <person name="Wan P."/>
            <person name="Li L."/>
            <person name="Deng X."/>
            <person name="Kuang T."/>
            <person name="Xiang C."/>
            <person name="Zhu J.K."/>
            <person name="Oliver M.J."/>
            <person name="He Y."/>
        </authorList>
    </citation>
    <scope>NUCLEOTIDE SEQUENCE [LARGE SCALE GENOMIC DNA]</scope>
    <source>
        <strain evidence="6">cv. XS01</strain>
    </source>
</reference>
<dbReference type="InterPro" id="IPR001844">
    <property type="entry name" value="Cpn60/GroEL"/>
</dbReference>
<dbReference type="InterPro" id="IPR036890">
    <property type="entry name" value="HATPase_C_sf"/>
</dbReference>
<dbReference type="AlphaFoldDB" id="A0A2Z7C030"/>
<dbReference type="SUPFAM" id="SSF55874">
    <property type="entry name" value="ATPase domain of HSP90 chaperone/DNA topoisomerase II/histidine kinase"/>
    <property type="match status" value="1"/>
</dbReference>
<evidence type="ECO:0000256" key="3">
    <source>
        <dbReference type="SAM" id="Coils"/>
    </source>
</evidence>
<keyword evidence="3" id="KW-0175">Coiled coil</keyword>
<proteinExistence type="inferred from homology"/>
<evidence type="ECO:0000313" key="5">
    <source>
        <dbReference type="EMBL" id="KZV39228.1"/>
    </source>
</evidence>
<dbReference type="EMBL" id="KV001293">
    <property type="protein sequence ID" value="KZV39228.1"/>
    <property type="molecule type" value="Genomic_DNA"/>
</dbReference>
<dbReference type="PANTHER" id="PTHR45633">
    <property type="entry name" value="60 KDA HEAT SHOCK PROTEIN, MITOCHONDRIAL"/>
    <property type="match status" value="1"/>
</dbReference>
<dbReference type="GO" id="GO:0140662">
    <property type="term" value="F:ATP-dependent protein folding chaperone"/>
    <property type="evidence" value="ECO:0007669"/>
    <property type="project" value="InterPro"/>
</dbReference>
<dbReference type="PRINTS" id="PR00775">
    <property type="entry name" value="HEATSHOCK90"/>
</dbReference>
<dbReference type="Gene3D" id="3.30.70.260">
    <property type="match status" value="1"/>
</dbReference>
<feature type="region of interest" description="Disordered" evidence="4">
    <location>
        <begin position="417"/>
        <end position="439"/>
    </location>
</feature>
<sequence length="459" mass="49913">MASTRSEAKVEALEKAMSAVQENISSINKAIATLAESQARIEANMEANKWREGQGVNHTRGHTRRGGEIKKMDHGEIKKMDRCSLMKSRGLTPLEKGAPPLHLGQNTAVSGPANKATQAQPSTRKTLSIKDSGIGMTKADWVSNLGTIARSGTKELMEADAEAEGIPRITTVVPGTDNSICKWVQQLYKLIDVHEVRDITHLPFAGNNYEVGQMIAEALSKVGSEEMAVEFENCKLLLVDKKITNARDLIKVLEEAVRGGHSRLIMAEDIEQEALGTLVVNKLRGALKVAALKTPGFGERKSQYLDGIAILTGATVIRDEVGLTLDKADKEVLGHAAKVVLTKDSTTIVGDGSPQEAVRKRATQIKILIEVAEQDYEKEKSNERIAKLSGGVAVIQFAMLETSSVDDDLAALKKQLSGSTKKGELPEGRTAVSTRSALKFQDPEVEEELNELRRKAKEY</sequence>
<comment type="similarity">
    <text evidence="1">Belongs to the chaperonin (HSP60) family.</text>
</comment>
<dbReference type="SUPFAM" id="SSF52029">
    <property type="entry name" value="GroEL apical domain-like"/>
    <property type="match status" value="1"/>
</dbReference>
<keyword evidence="6" id="KW-1185">Reference proteome</keyword>
<gene>
    <name evidence="5" type="ORF">F511_29794</name>
</gene>
<dbReference type="InterPro" id="IPR020575">
    <property type="entry name" value="Hsp90_N"/>
</dbReference>
<dbReference type="Gene3D" id="3.30.565.10">
    <property type="entry name" value="Histidine kinase-like ATPase, C-terminal domain"/>
    <property type="match status" value="1"/>
</dbReference>
<dbReference type="FunFam" id="3.50.7.10:FF:000001">
    <property type="entry name" value="60 kDa chaperonin"/>
    <property type="match status" value="1"/>
</dbReference>
<dbReference type="InterPro" id="IPR027409">
    <property type="entry name" value="GroEL-like_apical_dom_sf"/>
</dbReference>
<accession>A0A2Z7C030</accession>
<evidence type="ECO:0000256" key="2">
    <source>
        <dbReference type="ARBA" id="ARBA00023186"/>
    </source>
</evidence>
<dbReference type="Gene3D" id="3.50.7.10">
    <property type="entry name" value="GroEL"/>
    <property type="match status" value="1"/>
</dbReference>
<dbReference type="Proteomes" id="UP000250235">
    <property type="component" value="Unassembled WGS sequence"/>
</dbReference>
<name>A0A2Z7C030_9LAMI</name>
<organism evidence="5 6">
    <name type="scientific">Dorcoceras hygrometricum</name>
    <dbReference type="NCBI Taxonomy" id="472368"/>
    <lineage>
        <taxon>Eukaryota</taxon>
        <taxon>Viridiplantae</taxon>
        <taxon>Streptophyta</taxon>
        <taxon>Embryophyta</taxon>
        <taxon>Tracheophyta</taxon>
        <taxon>Spermatophyta</taxon>
        <taxon>Magnoliopsida</taxon>
        <taxon>eudicotyledons</taxon>
        <taxon>Gunneridae</taxon>
        <taxon>Pentapetalae</taxon>
        <taxon>asterids</taxon>
        <taxon>lamiids</taxon>
        <taxon>Lamiales</taxon>
        <taxon>Gesneriaceae</taxon>
        <taxon>Didymocarpoideae</taxon>
        <taxon>Trichosporeae</taxon>
        <taxon>Loxocarpinae</taxon>
        <taxon>Dorcoceras</taxon>
    </lineage>
</organism>
<dbReference type="GO" id="GO:0042026">
    <property type="term" value="P:protein refolding"/>
    <property type="evidence" value="ECO:0007669"/>
    <property type="project" value="InterPro"/>
</dbReference>
<evidence type="ECO:0000256" key="1">
    <source>
        <dbReference type="ARBA" id="ARBA00006607"/>
    </source>
</evidence>
<dbReference type="OrthoDB" id="1714907at2759"/>
<evidence type="ECO:0000313" key="6">
    <source>
        <dbReference type="Proteomes" id="UP000250235"/>
    </source>
</evidence>
<protein>
    <submittedName>
        <fullName evidence="5">RuBisCO large subunit-binding protein subunit beta, chloroplastic-like</fullName>
    </submittedName>
</protein>
<feature type="coiled-coil region" evidence="3">
    <location>
        <begin position="3"/>
        <end position="30"/>
    </location>
</feature>
<keyword evidence="2" id="KW-0143">Chaperone</keyword>
<evidence type="ECO:0000256" key="4">
    <source>
        <dbReference type="SAM" id="MobiDB-lite"/>
    </source>
</evidence>